<dbReference type="InterPro" id="IPR004846">
    <property type="entry name" value="T2SS/T3SS_dom"/>
</dbReference>
<organism evidence="9 10">
    <name type="scientific">Paracidovorax wautersii</name>
    <dbReference type="NCBI Taxonomy" id="1177982"/>
    <lineage>
        <taxon>Bacteria</taxon>
        <taxon>Pseudomonadati</taxon>
        <taxon>Pseudomonadota</taxon>
        <taxon>Betaproteobacteria</taxon>
        <taxon>Burkholderiales</taxon>
        <taxon>Comamonadaceae</taxon>
        <taxon>Paracidovorax</taxon>
    </lineage>
</organism>
<dbReference type="Pfam" id="PF00263">
    <property type="entry name" value="Secretin"/>
    <property type="match status" value="1"/>
</dbReference>
<keyword evidence="2" id="KW-0732">Signal</keyword>
<dbReference type="EMBL" id="JAVIZX010000001">
    <property type="protein sequence ID" value="MDR6212840.1"/>
    <property type="molecule type" value="Genomic_DNA"/>
</dbReference>
<dbReference type="PRINTS" id="PR00811">
    <property type="entry name" value="BCTERIALGSPD"/>
</dbReference>
<evidence type="ECO:0000256" key="3">
    <source>
        <dbReference type="ARBA" id="ARBA00023136"/>
    </source>
</evidence>
<keyword evidence="10" id="KW-1185">Reference proteome</keyword>
<feature type="region of interest" description="Disordered" evidence="6">
    <location>
        <begin position="773"/>
        <end position="827"/>
    </location>
</feature>
<feature type="region of interest" description="Disordered" evidence="6">
    <location>
        <begin position="364"/>
        <end position="388"/>
    </location>
</feature>
<evidence type="ECO:0000313" key="9">
    <source>
        <dbReference type="EMBL" id="MDR6212840.1"/>
    </source>
</evidence>
<evidence type="ECO:0000256" key="4">
    <source>
        <dbReference type="RuleBase" id="RU004003"/>
    </source>
</evidence>
<evidence type="ECO:0000256" key="6">
    <source>
        <dbReference type="SAM" id="MobiDB-lite"/>
    </source>
</evidence>
<feature type="domain" description="NolW-like" evidence="8">
    <location>
        <begin position="340"/>
        <end position="425"/>
    </location>
</feature>
<comment type="subcellular location">
    <subcellularLocation>
        <location evidence="5">Cell outer membrane</location>
    </subcellularLocation>
    <subcellularLocation>
        <location evidence="1">Membrane</location>
    </subcellularLocation>
</comment>
<name>A0ABU1I6Z9_9BURK</name>
<dbReference type="PANTHER" id="PTHR30332">
    <property type="entry name" value="PROBABLE GENERAL SECRETION PATHWAY PROTEIN D"/>
    <property type="match status" value="1"/>
</dbReference>
<dbReference type="PANTHER" id="PTHR30332:SF25">
    <property type="entry name" value="SECRETIN XPSD"/>
    <property type="match status" value="1"/>
</dbReference>
<accession>A0ABU1I6Z9</accession>
<dbReference type="PROSITE" id="PS51257">
    <property type="entry name" value="PROKAR_LIPOPROTEIN"/>
    <property type="match status" value="1"/>
</dbReference>
<evidence type="ECO:0000256" key="2">
    <source>
        <dbReference type="ARBA" id="ARBA00022729"/>
    </source>
</evidence>
<keyword evidence="5" id="KW-0813">Transport</keyword>
<evidence type="ECO:0000256" key="1">
    <source>
        <dbReference type="ARBA" id="ARBA00004370"/>
    </source>
</evidence>
<protein>
    <submittedName>
        <fullName evidence="9">General secretion pathway protein D</fullName>
    </submittedName>
</protein>
<gene>
    <name evidence="9" type="ORF">QE399_000529</name>
</gene>
<comment type="caution">
    <text evidence="9">The sequence shown here is derived from an EMBL/GenBank/DDBJ whole genome shotgun (WGS) entry which is preliminary data.</text>
</comment>
<dbReference type="InterPro" id="IPR050810">
    <property type="entry name" value="Bact_Secretion_Sys_Channel"/>
</dbReference>
<evidence type="ECO:0000256" key="5">
    <source>
        <dbReference type="RuleBase" id="RU004004"/>
    </source>
</evidence>
<evidence type="ECO:0000313" key="10">
    <source>
        <dbReference type="Proteomes" id="UP001267710"/>
    </source>
</evidence>
<dbReference type="InterPro" id="IPR005644">
    <property type="entry name" value="NolW-like"/>
</dbReference>
<dbReference type="InterPro" id="IPR001775">
    <property type="entry name" value="GspD/PilQ"/>
</dbReference>
<sequence>MTDHRLPFLTPVALACLTLVGCAVPPPQAPKPLVYDSIQDTRNTGSLGIQQPGVPKQTPITTGPKAPAPITGNLRPPSPPITPSEAAGDLTVSVEQMALPAFIQAVYGGILQLNYSVDASVNARTDLITFRTPKPISAAHLKELATQLLKSYGVAVQDFGGVLRIVPSTSIGSTLPLVRRGRAQPTVPQQLRPVFHYIETESVRSTNLVAPLKNILGDKVKVEADNFGGLMLSGQPDDVQVALELVQVFDQPGLRGQNSSRIVPRYWGADEFARRLSEVLKAEGYNVGTQSGPDPVTLVPLPPINSVIVFASSPQVMKHVLEWVRDLDQLNAVQAGSAFFTYPVKHADAQDLAKALNDLVGSQSNNVQQNQPTTGGTPPSTPATTTQRQRRVVVNGATNSLIFQGGSQEDYRQWLALLAELDRPVKSALIDVLVAEVALNDDSNLGFTWQLQQLGSGAQAVRLSGTTYNLNAGGSGLTVNALLGGNPLRQLAITALASNSDSRVISNPKIVTRNGEAANISVGQDVPTVSSQAVTTNTGIIGSNNTVVPQTIQYRNTGVLLRVRPVIHAGDRIDLEVSQEVSSAENTTTGVTTSPTIRKRSVETKLSLRDGATIMLGGLISETNTDSDSGVPLLKDIPGLGSLFKTATKSRQRTELVMLITPYVLNDTEDAEAATDAYQSTLGEWAESVRQRVRASREARQAATQRRAGVRAAHEAGLPGAPLPPNETVTPDTGRPAAPATPVPDVTPRMLAPESSLAPGEQMINFSDRPVEAVMPSSSQGNALGPTGQGNGASSNSPPAPASGKPAPSSIGGVAVPQGSTVVEDPKLLEEILDTVRRR</sequence>
<keyword evidence="3" id="KW-0472">Membrane</keyword>
<feature type="region of interest" description="Disordered" evidence="6">
    <location>
        <begin position="696"/>
        <end position="759"/>
    </location>
</feature>
<dbReference type="Gene3D" id="3.30.1370.120">
    <property type="match status" value="2"/>
</dbReference>
<evidence type="ECO:0000259" key="7">
    <source>
        <dbReference type="Pfam" id="PF00263"/>
    </source>
</evidence>
<feature type="compositionally biased region" description="Low complexity" evidence="6">
    <location>
        <begin position="792"/>
        <end position="813"/>
    </location>
</feature>
<feature type="compositionally biased region" description="Low complexity" evidence="6">
    <location>
        <begin position="736"/>
        <end position="748"/>
    </location>
</feature>
<feature type="domain" description="Type II/III secretion system secretin-like" evidence="7">
    <location>
        <begin position="495"/>
        <end position="665"/>
    </location>
</feature>
<proteinExistence type="inferred from homology"/>
<dbReference type="Proteomes" id="UP001267710">
    <property type="component" value="Unassembled WGS sequence"/>
</dbReference>
<comment type="similarity">
    <text evidence="4">Belongs to the bacterial secretin family.</text>
</comment>
<reference evidence="9 10" key="1">
    <citation type="submission" date="2023-08" db="EMBL/GenBank/DDBJ databases">
        <title>Functional and genomic diversity of the sorghum phyllosphere microbiome.</title>
        <authorList>
            <person name="Shade A."/>
        </authorList>
    </citation>
    <scope>NUCLEOTIDE SEQUENCE [LARGE SCALE GENOMIC DNA]</scope>
    <source>
        <strain evidence="9 10">SORGH_AS_0335</strain>
    </source>
</reference>
<dbReference type="InterPro" id="IPR038591">
    <property type="entry name" value="NolW-like_sf"/>
</dbReference>
<feature type="compositionally biased region" description="Low complexity" evidence="6">
    <location>
        <begin position="701"/>
        <end position="711"/>
    </location>
</feature>
<evidence type="ECO:0000259" key="8">
    <source>
        <dbReference type="Pfam" id="PF03958"/>
    </source>
</evidence>
<dbReference type="Pfam" id="PF03958">
    <property type="entry name" value="Secretin_N"/>
    <property type="match status" value="1"/>
</dbReference>